<dbReference type="AlphaFoldDB" id="A0A0S4LMT9"/>
<dbReference type="Proteomes" id="UP000198736">
    <property type="component" value="Unassembled WGS sequence"/>
</dbReference>
<proteinExistence type="inferred from homology"/>
<dbReference type="InterPro" id="IPR005017">
    <property type="entry name" value="OMPP1/FadL/TodX"/>
</dbReference>
<accession>A0A0S4LMT9</accession>
<evidence type="ECO:0000256" key="5">
    <source>
        <dbReference type="ARBA" id="ARBA00022729"/>
    </source>
</evidence>
<reference evidence="9" key="1">
    <citation type="submission" date="2015-10" db="EMBL/GenBank/DDBJ databases">
        <authorList>
            <person name="Luecker S."/>
            <person name="Luecker S."/>
        </authorList>
    </citation>
    <scope>NUCLEOTIDE SEQUENCE [LARGE SCALE GENOMIC DNA]</scope>
</reference>
<keyword evidence="9" id="KW-1185">Reference proteome</keyword>
<evidence type="ECO:0000256" key="7">
    <source>
        <dbReference type="ARBA" id="ARBA00023237"/>
    </source>
</evidence>
<comment type="subcellular location">
    <subcellularLocation>
        <location evidence="1">Cell outer membrane</location>
        <topology evidence="1">Multi-pass membrane protein</topology>
    </subcellularLocation>
</comment>
<dbReference type="GO" id="GO:0015483">
    <property type="term" value="F:long-chain fatty acid transporting porin activity"/>
    <property type="evidence" value="ECO:0007669"/>
    <property type="project" value="TreeGrafter"/>
</dbReference>
<keyword evidence="7" id="KW-0998">Cell outer membrane</keyword>
<keyword evidence="3" id="KW-1134">Transmembrane beta strand</keyword>
<dbReference type="Gene3D" id="2.40.160.60">
    <property type="entry name" value="Outer membrane protein transport protein (OMPP1/FadL/TodX)"/>
    <property type="match status" value="1"/>
</dbReference>
<evidence type="ECO:0000256" key="4">
    <source>
        <dbReference type="ARBA" id="ARBA00022692"/>
    </source>
</evidence>
<evidence type="ECO:0000256" key="2">
    <source>
        <dbReference type="ARBA" id="ARBA00008163"/>
    </source>
</evidence>
<evidence type="ECO:0000256" key="3">
    <source>
        <dbReference type="ARBA" id="ARBA00022452"/>
    </source>
</evidence>
<evidence type="ECO:0000313" key="9">
    <source>
        <dbReference type="Proteomes" id="UP000198736"/>
    </source>
</evidence>
<dbReference type="PANTHER" id="PTHR35093:SF8">
    <property type="entry name" value="OUTER MEMBRANE PROTEIN NMB0088-RELATED"/>
    <property type="match status" value="1"/>
</dbReference>
<evidence type="ECO:0000313" key="8">
    <source>
        <dbReference type="EMBL" id="CUS38821.1"/>
    </source>
</evidence>
<organism evidence="8 9">
    <name type="scientific">Candidatus Nitrospira nitrificans</name>
    <dbReference type="NCBI Taxonomy" id="1742973"/>
    <lineage>
        <taxon>Bacteria</taxon>
        <taxon>Pseudomonadati</taxon>
        <taxon>Nitrospirota</taxon>
        <taxon>Nitrospiria</taxon>
        <taxon>Nitrospirales</taxon>
        <taxon>Nitrospiraceae</taxon>
        <taxon>Nitrospira</taxon>
    </lineage>
</organism>
<comment type="similarity">
    <text evidence="2">Belongs to the OmpP1/FadL family.</text>
</comment>
<dbReference type="SUPFAM" id="SSF56935">
    <property type="entry name" value="Porins"/>
    <property type="match status" value="1"/>
</dbReference>
<keyword evidence="5" id="KW-0732">Signal</keyword>
<dbReference type="GO" id="GO:0009279">
    <property type="term" value="C:cell outer membrane"/>
    <property type="evidence" value="ECO:0007669"/>
    <property type="project" value="UniProtKB-SubCell"/>
</dbReference>
<dbReference type="PANTHER" id="PTHR35093">
    <property type="entry name" value="OUTER MEMBRANE PROTEIN NMB0088-RELATED"/>
    <property type="match status" value="1"/>
</dbReference>
<protein>
    <submittedName>
        <fullName evidence="8">Porin</fullName>
    </submittedName>
</protein>
<sequence length="266" mass="29068">MSLLGEGHLEQQSVQGGSTIELNGKGTTTGLNASILYTLFQTDEGKPRLNLAFVWRSQTVLPVDGVFLENGVRVADTASSIRLPEIYTWGVAFWPIRDAEREWKVEVDVDYARWESIQDFDVRLSNGVILANPQQWSNALSIGVGTEYRLLSLTSHPAWNVALRTGYLHSQQAIPDVNFNPAAPDAPSHTLSVGVGFLCKENGRFLGLLTCGAEAGFLGRKALGIDVAYQALLFESRTVVGNPNPTVNGTYQTIIHAGSMTMRVNF</sequence>
<dbReference type="EMBL" id="CZPZ01000033">
    <property type="protein sequence ID" value="CUS38821.1"/>
    <property type="molecule type" value="Genomic_DNA"/>
</dbReference>
<dbReference type="Pfam" id="PF03349">
    <property type="entry name" value="Toluene_X"/>
    <property type="match status" value="1"/>
</dbReference>
<evidence type="ECO:0000256" key="1">
    <source>
        <dbReference type="ARBA" id="ARBA00004571"/>
    </source>
</evidence>
<name>A0A0S4LMT9_9BACT</name>
<keyword evidence="6" id="KW-0472">Membrane</keyword>
<gene>
    <name evidence="8" type="ORF">COMA2_60005</name>
</gene>
<evidence type="ECO:0000256" key="6">
    <source>
        <dbReference type="ARBA" id="ARBA00023136"/>
    </source>
</evidence>
<dbReference type="STRING" id="1742973.COMA2_60005"/>
<keyword evidence="4" id="KW-0812">Transmembrane</keyword>